<accession>A0ABR2WL86</accession>
<keyword evidence="6" id="KW-0119">Carbohydrate metabolism</keyword>
<feature type="signal peptide" evidence="9">
    <location>
        <begin position="1"/>
        <end position="19"/>
    </location>
</feature>
<sequence>MKSFLPLLLIALTATSIEAAPHKKIRRANGAPKSVNLSTTISSTSTGQSTTSASARALTSSTSTKTTASTTSKATATPLVKYLDEQCGAKYGSCAAGLCCSQWGYCGYTSDHYGTKCQKNYGGCDDKTKAQVITRCTQPGTFAVTFDDGPSVLTPGLLDYLDPKKVKSTFFVNGLNEKNADTLNPTLSIYQLSDVVKRAYNAGHQICSHTWAHTDLITVDEDEVVYEMTRLNHALAKILGKVPTCMRPPYSDTDASALKILKCMGYTVVTWNVDPVDWDPVNTIDEMYEEYVEQTGPTDPKVDQKVTPKPFLLLNVLSNIFKVVVGIW</sequence>
<evidence type="ECO:0000313" key="13">
    <source>
        <dbReference type="Proteomes" id="UP001479436"/>
    </source>
</evidence>
<dbReference type="SMART" id="SM00270">
    <property type="entry name" value="ChtBD1"/>
    <property type="match status" value="1"/>
</dbReference>
<evidence type="ECO:0000256" key="3">
    <source>
        <dbReference type="ARBA" id="ARBA00022723"/>
    </source>
</evidence>
<feature type="chain" id="PRO_5046027434" description="Glycoside hydrolase/deacetylase" evidence="9">
    <location>
        <begin position="20"/>
        <end position="328"/>
    </location>
</feature>
<reference evidence="12 13" key="1">
    <citation type="submission" date="2023-04" db="EMBL/GenBank/DDBJ databases">
        <title>Genome of Basidiobolus ranarum AG-B5.</title>
        <authorList>
            <person name="Stajich J.E."/>
            <person name="Carter-House D."/>
            <person name="Gryganskyi A."/>
        </authorList>
    </citation>
    <scope>NUCLEOTIDE SEQUENCE [LARGE SCALE GENOMIC DNA]</scope>
    <source>
        <strain evidence="12 13">AG-B5</strain>
    </source>
</reference>
<dbReference type="Gene3D" id="3.20.20.370">
    <property type="entry name" value="Glycoside hydrolase/deacetylase"/>
    <property type="match status" value="1"/>
</dbReference>
<feature type="region of interest" description="Disordered" evidence="8">
    <location>
        <begin position="36"/>
        <end position="58"/>
    </location>
</feature>
<feature type="disulfide bond" evidence="7">
    <location>
        <begin position="94"/>
        <end position="106"/>
    </location>
</feature>
<dbReference type="SUPFAM" id="SSF88713">
    <property type="entry name" value="Glycoside hydrolase/deacetylase"/>
    <property type="match status" value="1"/>
</dbReference>
<evidence type="ECO:0000256" key="6">
    <source>
        <dbReference type="ARBA" id="ARBA00023277"/>
    </source>
</evidence>
<keyword evidence="2 7" id="KW-0147">Chitin-binding</keyword>
<dbReference type="InterPro" id="IPR036861">
    <property type="entry name" value="Endochitinase-like_sf"/>
</dbReference>
<dbReference type="Gene3D" id="3.30.60.10">
    <property type="entry name" value="Endochitinase-like"/>
    <property type="match status" value="1"/>
</dbReference>
<evidence type="ECO:0008006" key="14">
    <source>
        <dbReference type="Google" id="ProtNLM"/>
    </source>
</evidence>
<feature type="domain" description="NodB homology" evidence="11">
    <location>
        <begin position="140"/>
        <end position="328"/>
    </location>
</feature>
<dbReference type="PANTHER" id="PTHR46471">
    <property type="entry name" value="CHITIN DEACETYLASE"/>
    <property type="match status" value="1"/>
</dbReference>
<evidence type="ECO:0000256" key="9">
    <source>
        <dbReference type="SAM" id="SignalP"/>
    </source>
</evidence>
<dbReference type="InterPro" id="IPR002509">
    <property type="entry name" value="NODB_dom"/>
</dbReference>
<evidence type="ECO:0000256" key="1">
    <source>
        <dbReference type="ARBA" id="ARBA00001941"/>
    </source>
</evidence>
<keyword evidence="13" id="KW-1185">Reference proteome</keyword>
<evidence type="ECO:0000256" key="2">
    <source>
        <dbReference type="ARBA" id="ARBA00022669"/>
    </source>
</evidence>
<name>A0ABR2WL86_9FUNG</name>
<dbReference type="PROSITE" id="PS51677">
    <property type="entry name" value="NODB"/>
    <property type="match status" value="1"/>
</dbReference>
<keyword evidence="3" id="KW-0479">Metal-binding</keyword>
<evidence type="ECO:0000256" key="7">
    <source>
        <dbReference type="PROSITE-ProRule" id="PRU00261"/>
    </source>
</evidence>
<evidence type="ECO:0000259" key="11">
    <source>
        <dbReference type="PROSITE" id="PS51677"/>
    </source>
</evidence>
<comment type="caution">
    <text evidence="12">The sequence shown here is derived from an EMBL/GenBank/DDBJ whole genome shotgun (WGS) entry which is preliminary data.</text>
</comment>
<feature type="compositionally biased region" description="Low complexity" evidence="8">
    <location>
        <begin position="38"/>
        <end position="58"/>
    </location>
</feature>
<protein>
    <recommendedName>
        <fullName evidence="14">Glycoside hydrolase/deacetylase</fullName>
    </recommendedName>
</protein>
<dbReference type="InterPro" id="IPR011330">
    <property type="entry name" value="Glyco_hydro/deAcase_b/a-brl"/>
</dbReference>
<evidence type="ECO:0000256" key="4">
    <source>
        <dbReference type="ARBA" id="ARBA00022729"/>
    </source>
</evidence>
<evidence type="ECO:0000259" key="10">
    <source>
        <dbReference type="PROSITE" id="PS50941"/>
    </source>
</evidence>
<dbReference type="PANTHER" id="PTHR46471:SF2">
    <property type="entry name" value="CHITIN DEACETYLASE-RELATED"/>
    <property type="match status" value="1"/>
</dbReference>
<dbReference type="InterPro" id="IPR001002">
    <property type="entry name" value="Chitin-bd_1"/>
</dbReference>
<dbReference type="PROSITE" id="PS50941">
    <property type="entry name" value="CHIT_BIND_I_2"/>
    <property type="match status" value="1"/>
</dbReference>
<proteinExistence type="predicted"/>
<feature type="domain" description="Chitin-binding type-1" evidence="10">
    <location>
        <begin position="84"/>
        <end position="126"/>
    </location>
</feature>
<keyword evidence="5" id="KW-0378">Hydrolase</keyword>
<comment type="cofactor">
    <cofactor evidence="1">
        <name>Co(2+)</name>
        <dbReference type="ChEBI" id="CHEBI:48828"/>
    </cofactor>
</comment>
<gene>
    <name evidence="12" type="ORF">K7432_012130</name>
</gene>
<dbReference type="Pfam" id="PF01522">
    <property type="entry name" value="Polysacc_deac_1"/>
    <property type="match status" value="1"/>
</dbReference>
<dbReference type="SUPFAM" id="SSF57016">
    <property type="entry name" value="Plant lectins/antimicrobial peptides"/>
    <property type="match status" value="1"/>
</dbReference>
<keyword evidence="7" id="KW-1015">Disulfide bond</keyword>
<keyword evidence="4 9" id="KW-0732">Signal</keyword>
<organism evidence="12 13">
    <name type="scientific">Basidiobolus ranarum</name>
    <dbReference type="NCBI Taxonomy" id="34480"/>
    <lineage>
        <taxon>Eukaryota</taxon>
        <taxon>Fungi</taxon>
        <taxon>Fungi incertae sedis</taxon>
        <taxon>Zoopagomycota</taxon>
        <taxon>Entomophthoromycotina</taxon>
        <taxon>Basidiobolomycetes</taxon>
        <taxon>Basidiobolales</taxon>
        <taxon>Basidiobolaceae</taxon>
        <taxon>Basidiobolus</taxon>
    </lineage>
</organism>
<dbReference type="CDD" id="cd06921">
    <property type="entry name" value="ChtBD1_GH19_hevein"/>
    <property type="match status" value="1"/>
</dbReference>
<comment type="caution">
    <text evidence="7">Lacks conserved residue(s) required for the propagation of feature annotation.</text>
</comment>
<evidence type="ECO:0000256" key="8">
    <source>
        <dbReference type="SAM" id="MobiDB-lite"/>
    </source>
</evidence>
<evidence type="ECO:0000313" key="12">
    <source>
        <dbReference type="EMBL" id="KAK9762285.1"/>
    </source>
</evidence>
<dbReference type="EMBL" id="JASJQH010001016">
    <property type="protein sequence ID" value="KAK9762285.1"/>
    <property type="molecule type" value="Genomic_DNA"/>
</dbReference>
<evidence type="ECO:0000256" key="5">
    <source>
        <dbReference type="ARBA" id="ARBA00022801"/>
    </source>
</evidence>
<dbReference type="Proteomes" id="UP001479436">
    <property type="component" value="Unassembled WGS sequence"/>
</dbReference>